<dbReference type="InterPro" id="IPR036259">
    <property type="entry name" value="MFS_trans_sf"/>
</dbReference>
<evidence type="ECO:0000256" key="1">
    <source>
        <dbReference type="ARBA" id="ARBA00004141"/>
    </source>
</evidence>
<feature type="transmembrane region" description="Helical" evidence="7">
    <location>
        <begin position="368"/>
        <end position="387"/>
    </location>
</feature>
<feature type="transmembrane region" description="Helical" evidence="7">
    <location>
        <begin position="248"/>
        <end position="267"/>
    </location>
</feature>
<dbReference type="Pfam" id="PF07690">
    <property type="entry name" value="MFS_1"/>
    <property type="match status" value="1"/>
</dbReference>
<feature type="transmembrane region" description="Helical" evidence="7">
    <location>
        <begin position="393"/>
        <end position="420"/>
    </location>
</feature>
<evidence type="ECO:0000256" key="4">
    <source>
        <dbReference type="ARBA" id="ARBA00022989"/>
    </source>
</evidence>
<reference evidence="9 10" key="1">
    <citation type="journal article" date="2015" name="Fungal Genet. Biol.">
        <title>Evolution of novel wood decay mechanisms in Agaricales revealed by the genome sequences of Fistulina hepatica and Cylindrobasidium torrendii.</title>
        <authorList>
            <person name="Floudas D."/>
            <person name="Held B.W."/>
            <person name="Riley R."/>
            <person name="Nagy L.G."/>
            <person name="Koehler G."/>
            <person name="Ransdell A.S."/>
            <person name="Younus H."/>
            <person name="Chow J."/>
            <person name="Chiniquy J."/>
            <person name="Lipzen A."/>
            <person name="Tritt A."/>
            <person name="Sun H."/>
            <person name="Haridas S."/>
            <person name="LaButti K."/>
            <person name="Ohm R.A."/>
            <person name="Kues U."/>
            <person name="Blanchette R.A."/>
            <person name="Grigoriev I.V."/>
            <person name="Minto R.E."/>
            <person name="Hibbett D.S."/>
        </authorList>
    </citation>
    <scope>NUCLEOTIDE SEQUENCE [LARGE SCALE GENOMIC DNA]</scope>
    <source>
        <strain evidence="9 10">ATCC 64428</strain>
    </source>
</reference>
<dbReference type="SUPFAM" id="SSF103473">
    <property type="entry name" value="MFS general substrate transporter"/>
    <property type="match status" value="1"/>
</dbReference>
<organism evidence="9 10">
    <name type="scientific">Fistulina hepatica ATCC 64428</name>
    <dbReference type="NCBI Taxonomy" id="1128425"/>
    <lineage>
        <taxon>Eukaryota</taxon>
        <taxon>Fungi</taxon>
        <taxon>Dikarya</taxon>
        <taxon>Basidiomycota</taxon>
        <taxon>Agaricomycotina</taxon>
        <taxon>Agaricomycetes</taxon>
        <taxon>Agaricomycetidae</taxon>
        <taxon>Agaricales</taxon>
        <taxon>Fistulinaceae</taxon>
        <taxon>Fistulina</taxon>
    </lineage>
</organism>
<evidence type="ECO:0000256" key="6">
    <source>
        <dbReference type="SAM" id="MobiDB-lite"/>
    </source>
</evidence>
<dbReference type="GO" id="GO:0022857">
    <property type="term" value="F:transmembrane transporter activity"/>
    <property type="evidence" value="ECO:0007669"/>
    <property type="project" value="InterPro"/>
</dbReference>
<feature type="transmembrane region" description="Helical" evidence="7">
    <location>
        <begin position="61"/>
        <end position="79"/>
    </location>
</feature>
<feature type="transmembrane region" description="Helical" evidence="7">
    <location>
        <begin position="343"/>
        <end position="361"/>
    </location>
</feature>
<comment type="subcellular location">
    <subcellularLocation>
        <location evidence="1">Membrane</location>
        <topology evidence="1">Multi-pass membrane protein</topology>
    </subcellularLocation>
</comment>
<proteinExistence type="predicted"/>
<feature type="transmembrane region" description="Helical" evidence="7">
    <location>
        <begin position="91"/>
        <end position="108"/>
    </location>
</feature>
<feature type="region of interest" description="Disordered" evidence="6">
    <location>
        <begin position="499"/>
        <end position="525"/>
    </location>
</feature>
<evidence type="ECO:0000313" key="9">
    <source>
        <dbReference type="EMBL" id="KIY53663.1"/>
    </source>
</evidence>
<name>A0A0D7AS61_9AGAR</name>
<evidence type="ECO:0000256" key="5">
    <source>
        <dbReference type="ARBA" id="ARBA00023136"/>
    </source>
</evidence>
<keyword evidence="4 7" id="KW-1133">Transmembrane helix</keyword>
<feature type="transmembrane region" description="Helical" evidence="7">
    <location>
        <begin position="20"/>
        <end position="38"/>
    </location>
</feature>
<dbReference type="PANTHER" id="PTHR42718">
    <property type="entry name" value="MAJOR FACILITATOR SUPERFAMILY MULTIDRUG TRANSPORTER MFSC"/>
    <property type="match status" value="1"/>
</dbReference>
<feature type="transmembrane region" description="Helical" evidence="7">
    <location>
        <begin position="120"/>
        <end position="138"/>
    </location>
</feature>
<dbReference type="InterPro" id="IPR020846">
    <property type="entry name" value="MFS_dom"/>
</dbReference>
<dbReference type="OrthoDB" id="5086884at2759"/>
<dbReference type="AlphaFoldDB" id="A0A0D7AS61"/>
<feature type="transmembrane region" description="Helical" evidence="7">
    <location>
        <begin position="301"/>
        <end position="323"/>
    </location>
</feature>
<dbReference type="Proteomes" id="UP000054144">
    <property type="component" value="Unassembled WGS sequence"/>
</dbReference>
<accession>A0A0D7AS61</accession>
<evidence type="ECO:0000256" key="3">
    <source>
        <dbReference type="ARBA" id="ARBA00022692"/>
    </source>
</evidence>
<feature type="compositionally biased region" description="Polar residues" evidence="6">
    <location>
        <begin position="516"/>
        <end position="525"/>
    </location>
</feature>
<evidence type="ECO:0000256" key="7">
    <source>
        <dbReference type="SAM" id="Phobius"/>
    </source>
</evidence>
<dbReference type="PANTHER" id="PTHR42718:SF9">
    <property type="entry name" value="MAJOR FACILITATOR SUPERFAMILY MULTIDRUG TRANSPORTER MFSC"/>
    <property type="match status" value="1"/>
</dbReference>
<feature type="transmembrane region" description="Helical" evidence="7">
    <location>
        <begin position="150"/>
        <end position="172"/>
    </location>
</feature>
<feature type="domain" description="Major facilitator superfamily (MFS) profile" evidence="8">
    <location>
        <begin position="25"/>
        <end position="499"/>
    </location>
</feature>
<dbReference type="EMBL" id="KN881594">
    <property type="protein sequence ID" value="KIY53663.1"/>
    <property type="molecule type" value="Genomic_DNA"/>
</dbReference>
<sequence>MDPRDEKKDVQPRRKPRSAIRSVFLVAVCTLSQIMNMANNSSISVSLPTIGKSLDISEAELQWLLSAYALSAGCLLLPFGRVADLYGCKRTFLAGCAWLVVLSIGCSFSKDALTLEILRGLQGVGGSAIIPAALGILAHRFPPSPERSAAFATFSAGSPLGAAAGILLGAVFDQFTAKSWHSTFYFSAGLAAFCLIGGIFVIDPDDYVNPDSDRRIDWAGSFLVTAALVLIIFVLGQGENAPQQWATPYIIALLIVGVFLMVVFIFWQRYLENLHSLPEPPRGRLIPPPIMKVTLWKRSHWRYAGIMTIVLFNWSAFMGLQFWTMLYYQDYMGFTPIATAVRLLPQFVTGIILNIFVAFVVARLPVVYLLAGGTLITSIAALLFALVEPEVTYWAFGFPSTVLSVFGADFVFAAGTLFVAKVSLPQEQSVSGGLFQTMVQLGTSIGVTITTIVYDRVLPQGDPLKAYHSAQWAAFAFGIFASIISIALFRGVGVVGSKKGEWQDEDDKTIKDETSIRTTDVPNES</sequence>
<feature type="transmembrane region" description="Helical" evidence="7">
    <location>
        <begin position="184"/>
        <end position="204"/>
    </location>
</feature>
<dbReference type="Gene3D" id="1.20.1720.10">
    <property type="entry name" value="Multidrug resistance protein D"/>
    <property type="match status" value="1"/>
</dbReference>
<feature type="transmembrane region" description="Helical" evidence="7">
    <location>
        <begin position="216"/>
        <end position="236"/>
    </location>
</feature>
<keyword evidence="2" id="KW-0813">Transport</keyword>
<feature type="compositionally biased region" description="Basic and acidic residues" evidence="6">
    <location>
        <begin position="499"/>
        <end position="515"/>
    </location>
</feature>
<evidence type="ECO:0000259" key="8">
    <source>
        <dbReference type="PROSITE" id="PS50850"/>
    </source>
</evidence>
<dbReference type="Gene3D" id="1.20.1250.20">
    <property type="entry name" value="MFS general substrate transporter like domains"/>
    <property type="match status" value="1"/>
</dbReference>
<keyword evidence="5 7" id="KW-0472">Membrane</keyword>
<feature type="transmembrane region" description="Helical" evidence="7">
    <location>
        <begin position="432"/>
        <end position="454"/>
    </location>
</feature>
<feature type="transmembrane region" description="Helical" evidence="7">
    <location>
        <begin position="466"/>
        <end position="489"/>
    </location>
</feature>
<keyword evidence="3 7" id="KW-0812">Transmembrane</keyword>
<evidence type="ECO:0000256" key="2">
    <source>
        <dbReference type="ARBA" id="ARBA00022448"/>
    </source>
</evidence>
<dbReference type="GO" id="GO:0016020">
    <property type="term" value="C:membrane"/>
    <property type="evidence" value="ECO:0007669"/>
    <property type="project" value="UniProtKB-SubCell"/>
</dbReference>
<gene>
    <name evidence="9" type="ORF">FISHEDRAFT_68681</name>
</gene>
<dbReference type="InterPro" id="IPR011701">
    <property type="entry name" value="MFS"/>
</dbReference>
<evidence type="ECO:0000313" key="10">
    <source>
        <dbReference type="Proteomes" id="UP000054144"/>
    </source>
</evidence>
<keyword evidence="10" id="KW-1185">Reference proteome</keyword>
<dbReference type="PROSITE" id="PS50850">
    <property type="entry name" value="MFS"/>
    <property type="match status" value="1"/>
</dbReference>
<protein>
    <submittedName>
        <fullName evidence="9">Putative efflux transporter</fullName>
    </submittedName>
</protein>